<dbReference type="InterPro" id="IPR011006">
    <property type="entry name" value="CheY-like_superfamily"/>
</dbReference>
<sequence length="82" mass="8502">RGRPDLLLTDYLMPDLTGAELAAEARALFPGLPVLVATGYADMGAIEGALGSNAVLRKPFQLSELAGAVARLVDTGHVRAQA</sequence>
<dbReference type="PROSITE" id="PS50110">
    <property type="entry name" value="RESPONSE_REGULATORY"/>
    <property type="match status" value="1"/>
</dbReference>
<dbReference type="SUPFAM" id="SSF52172">
    <property type="entry name" value="CheY-like"/>
    <property type="match status" value="1"/>
</dbReference>
<evidence type="ECO:0000256" key="1">
    <source>
        <dbReference type="PROSITE-ProRule" id="PRU00169"/>
    </source>
</evidence>
<name>A0A699XTS1_TANCI</name>
<protein>
    <submittedName>
        <fullName evidence="3">Putative two-component response regulator ARR21</fullName>
    </submittedName>
</protein>
<dbReference type="EMBL" id="BKCJ011864175">
    <property type="protein sequence ID" value="GFD59374.1"/>
    <property type="molecule type" value="Genomic_DNA"/>
</dbReference>
<dbReference type="AlphaFoldDB" id="A0A699XTS1"/>
<comment type="caution">
    <text evidence="3">The sequence shown here is derived from an EMBL/GenBank/DDBJ whole genome shotgun (WGS) entry which is preliminary data.</text>
</comment>
<evidence type="ECO:0000259" key="2">
    <source>
        <dbReference type="PROSITE" id="PS50110"/>
    </source>
</evidence>
<keyword evidence="1" id="KW-0597">Phosphoprotein</keyword>
<evidence type="ECO:0000313" key="3">
    <source>
        <dbReference type="EMBL" id="GFD59374.1"/>
    </source>
</evidence>
<reference evidence="3" key="1">
    <citation type="journal article" date="2019" name="Sci. Rep.">
        <title>Draft genome of Tanacetum cinerariifolium, the natural source of mosquito coil.</title>
        <authorList>
            <person name="Yamashiro T."/>
            <person name="Shiraishi A."/>
            <person name="Satake H."/>
            <person name="Nakayama K."/>
        </authorList>
    </citation>
    <scope>NUCLEOTIDE SEQUENCE</scope>
</reference>
<gene>
    <name evidence="3" type="ORF">Tci_931343</name>
</gene>
<feature type="non-terminal residue" evidence="3">
    <location>
        <position position="1"/>
    </location>
</feature>
<accession>A0A699XTS1</accession>
<dbReference type="InterPro" id="IPR001789">
    <property type="entry name" value="Sig_transdc_resp-reg_receiver"/>
</dbReference>
<proteinExistence type="predicted"/>
<dbReference type="Gene3D" id="3.40.50.2300">
    <property type="match status" value="1"/>
</dbReference>
<feature type="domain" description="Response regulatory" evidence="2">
    <location>
        <begin position="1"/>
        <end position="73"/>
    </location>
</feature>
<dbReference type="GO" id="GO:0000160">
    <property type="term" value="P:phosphorelay signal transduction system"/>
    <property type="evidence" value="ECO:0007669"/>
    <property type="project" value="InterPro"/>
</dbReference>
<dbReference type="Pfam" id="PF00072">
    <property type="entry name" value="Response_reg"/>
    <property type="match status" value="1"/>
</dbReference>
<feature type="modified residue" description="4-aspartylphosphate" evidence="1">
    <location>
        <position position="10"/>
    </location>
</feature>
<feature type="non-terminal residue" evidence="3">
    <location>
        <position position="82"/>
    </location>
</feature>
<organism evidence="3">
    <name type="scientific">Tanacetum cinerariifolium</name>
    <name type="common">Dalmatian daisy</name>
    <name type="synonym">Chrysanthemum cinerariifolium</name>
    <dbReference type="NCBI Taxonomy" id="118510"/>
    <lineage>
        <taxon>Eukaryota</taxon>
        <taxon>Viridiplantae</taxon>
        <taxon>Streptophyta</taxon>
        <taxon>Embryophyta</taxon>
        <taxon>Tracheophyta</taxon>
        <taxon>Spermatophyta</taxon>
        <taxon>Magnoliopsida</taxon>
        <taxon>eudicotyledons</taxon>
        <taxon>Gunneridae</taxon>
        <taxon>Pentapetalae</taxon>
        <taxon>asterids</taxon>
        <taxon>campanulids</taxon>
        <taxon>Asterales</taxon>
        <taxon>Asteraceae</taxon>
        <taxon>Asteroideae</taxon>
        <taxon>Anthemideae</taxon>
        <taxon>Anthemidinae</taxon>
        <taxon>Tanacetum</taxon>
    </lineage>
</organism>